<dbReference type="InterPro" id="IPR000873">
    <property type="entry name" value="AMP-dep_synth/lig_dom"/>
</dbReference>
<dbReference type="Pfam" id="PF13193">
    <property type="entry name" value="AMP-binding_C"/>
    <property type="match status" value="1"/>
</dbReference>
<reference evidence="7" key="1">
    <citation type="submission" date="2018-09" db="EMBL/GenBank/DDBJ databases">
        <authorList>
            <person name="Livingstone P.G."/>
            <person name="Whitworth D.E."/>
        </authorList>
    </citation>
    <scope>NUCLEOTIDE SEQUENCE [LARGE SCALE GENOMIC DNA]</scope>
    <source>
        <strain evidence="7">CA040B</strain>
    </source>
</reference>
<protein>
    <submittedName>
        <fullName evidence="6">Amino acid adenylation domain-containing protein</fullName>
    </submittedName>
</protein>
<dbReference type="InterPro" id="IPR045851">
    <property type="entry name" value="AMP-bd_C_sf"/>
</dbReference>
<dbReference type="PANTHER" id="PTHR45527">
    <property type="entry name" value="NONRIBOSOMAL PEPTIDE SYNTHETASE"/>
    <property type="match status" value="1"/>
</dbReference>
<dbReference type="InterPro" id="IPR009081">
    <property type="entry name" value="PP-bd_ACP"/>
</dbReference>
<proteinExistence type="predicted"/>
<feature type="region of interest" description="Disordered" evidence="4">
    <location>
        <begin position="969"/>
        <end position="988"/>
    </location>
</feature>
<dbReference type="CDD" id="cd19531">
    <property type="entry name" value="LCL_NRPS-like"/>
    <property type="match status" value="1"/>
</dbReference>
<comment type="caution">
    <text evidence="6">The sequence shown here is derived from an EMBL/GenBank/DDBJ whole genome shotgun (WGS) entry which is preliminary data.</text>
</comment>
<feature type="region of interest" description="Disordered" evidence="4">
    <location>
        <begin position="1064"/>
        <end position="1109"/>
    </location>
</feature>
<sequence length="1109" mass="122000">MTPEEKRARLAQLLKDKTRPAAKQAPLSFAQERMWFLDKWSPGSAAFHMPTAVRLSGTVDVEALRRALAVLVERHDTLRTTFQEREGRAMQIIAPTGEVSLEVMDLQELPESEREAEAQRRVVSLAQQPFQLEQGPLLRTVLMLLGGGEQVLLVDSHHIVSDGWSMGVLVHELAMSYRACMEGQPPPLNPLPLQYADWAAWQRDWLQGAELERQLAYWKGRLNPHALLELPADKPRPALMSSRGARQVMHLSPALTQALKALGQREGRTLFVTLLSAFNVLLSRYTGQEDVVVGTPIAGRPRAEVEGLIGLFVNMLALRSDLSGRPSFRELMGRVHESTLDAYAHQDIPFERLVDALKPERHLSHTPIFQVMFVLQNAPMPALEAPGVVMEAKPVDTGTTKYDLSLLLVDLPQGLRVIAEYSTDLFEAATAERLLGHYQTLLEGIVAQPDLSISRLPLLPEGERHRVLKAWNDTGVTHPAEATLTSLMEAQVARTPDAVALEFEGTRLTYRELDARANQLAHALRKHGVGPEVRVGLCVERSLEMVVGLLGTLKAGGAYVPLDPGYPQERLGWMLEDARPPVLLVQERLLSRLPPSPGTRVVSLDTGWEEIAREPTTAPAPLATPDALAYIIFTSGSTGRPKGAMNAHGPVVNRLLWMQSAYKLTPDDVVLQKTPFSFDVSVWEFFWPLMTGAKLVVAKPGGHQDPAYLAGLINSAAVTTLHFVPSMLQAFLDEPGVERCTSLQRVVCSGEALPLELKELCLRKLPGAGLHNLYGPTEAAVDVTFHACQPNDGRRSVPIGRPVDNTQIRILDAELQPVPQGAAGELYIGGVQVGRGYLARPSLTAERFIPDPYAATSGARLYRTGDVARWLPDGEIEYLGRADFQVKIRGLRIELGEIEASLEKHPSVRQAVVLAREDRPGQKRLVAYVTGRESVPEAGVLRAFLLERLPEYMVPSNVVVLERMPLSPNGKADRKALPAPESGGADPSRPFVAPGTAIEQQIAQAWKDLLHVERVGLDDPFFELGGNSLLALQLHRRLTAELGVQLALTDLFQYPTVRALATRLSRREEQPSEDAAQSGRSRAEARRTVNRRAAGSRGRVETTDGDADE</sequence>
<dbReference type="Pfam" id="PF00550">
    <property type="entry name" value="PP-binding"/>
    <property type="match status" value="1"/>
</dbReference>
<dbReference type="InterPro" id="IPR036736">
    <property type="entry name" value="ACP-like_sf"/>
</dbReference>
<keyword evidence="2" id="KW-0596">Phosphopantetheine</keyword>
<dbReference type="AlphaFoldDB" id="A0A3A8NQK7"/>
<dbReference type="Gene3D" id="3.30.559.10">
    <property type="entry name" value="Chloramphenicol acetyltransferase-like domain"/>
    <property type="match status" value="1"/>
</dbReference>
<dbReference type="InterPro" id="IPR023213">
    <property type="entry name" value="CAT-like_dom_sf"/>
</dbReference>
<dbReference type="PANTHER" id="PTHR45527:SF1">
    <property type="entry name" value="FATTY ACID SYNTHASE"/>
    <property type="match status" value="1"/>
</dbReference>
<dbReference type="EMBL" id="RAWG01000020">
    <property type="protein sequence ID" value="RKH46637.1"/>
    <property type="molecule type" value="Genomic_DNA"/>
</dbReference>
<dbReference type="Proteomes" id="UP000273405">
    <property type="component" value="Unassembled WGS sequence"/>
</dbReference>
<dbReference type="FunFam" id="3.40.50.12780:FF:000012">
    <property type="entry name" value="Non-ribosomal peptide synthetase"/>
    <property type="match status" value="1"/>
</dbReference>
<keyword evidence="3" id="KW-0597">Phosphoprotein</keyword>
<organism evidence="6 7">
    <name type="scientific">Corallococcus sicarius</name>
    <dbReference type="NCBI Taxonomy" id="2316726"/>
    <lineage>
        <taxon>Bacteria</taxon>
        <taxon>Pseudomonadati</taxon>
        <taxon>Myxococcota</taxon>
        <taxon>Myxococcia</taxon>
        <taxon>Myxococcales</taxon>
        <taxon>Cystobacterineae</taxon>
        <taxon>Myxococcaceae</taxon>
        <taxon>Corallococcus</taxon>
    </lineage>
</organism>
<dbReference type="GO" id="GO:0031177">
    <property type="term" value="F:phosphopantetheine binding"/>
    <property type="evidence" value="ECO:0007669"/>
    <property type="project" value="InterPro"/>
</dbReference>
<dbReference type="Pfam" id="PF00668">
    <property type="entry name" value="Condensation"/>
    <property type="match status" value="1"/>
</dbReference>
<dbReference type="FunFam" id="3.30.559.10:FF:000012">
    <property type="entry name" value="Non-ribosomal peptide synthetase"/>
    <property type="match status" value="1"/>
</dbReference>
<keyword evidence="7" id="KW-1185">Reference proteome</keyword>
<dbReference type="FunFam" id="2.30.38.10:FF:000001">
    <property type="entry name" value="Non-ribosomal peptide synthetase PvdI"/>
    <property type="match status" value="1"/>
</dbReference>
<dbReference type="GO" id="GO:0072330">
    <property type="term" value="P:monocarboxylic acid biosynthetic process"/>
    <property type="evidence" value="ECO:0007669"/>
    <property type="project" value="UniProtKB-ARBA"/>
</dbReference>
<dbReference type="SUPFAM" id="SSF52777">
    <property type="entry name" value="CoA-dependent acyltransferases"/>
    <property type="match status" value="2"/>
</dbReference>
<dbReference type="InterPro" id="IPR025110">
    <property type="entry name" value="AMP-bd_C"/>
</dbReference>
<dbReference type="GO" id="GO:0043041">
    <property type="term" value="P:amino acid activation for nonribosomal peptide biosynthetic process"/>
    <property type="evidence" value="ECO:0007669"/>
    <property type="project" value="TreeGrafter"/>
</dbReference>
<dbReference type="InterPro" id="IPR001242">
    <property type="entry name" value="Condensation_dom"/>
</dbReference>
<dbReference type="PROSITE" id="PS50075">
    <property type="entry name" value="CARRIER"/>
    <property type="match status" value="1"/>
</dbReference>
<evidence type="ECO:0000256" key="1">
    <source>
        <dbReference type="ARBA" id="ARBA00001957"/>
    </source>
</evidence>
<dbReference type="CDD" id="cd17646">
    <property type="entry name" value="A_NRPS_AB3403-like"/>
    <property type="match status" value="1"/>
</dbReference>
<evidence type="ECO:0000256" key="2">
    <source>
        <dbReference type="ARBA" id="ARBA00022450"/>
    </source>
</evidence>
<gene>
    <name evidence="6" type="ORF">D7X12_04865</name>
</gene>
<dbReference type="Gene3D" id="3.40.50.980">
    <property type="match status" value="2"/>
</dbReference>
<dbReference type="GO" id="GO:0003824">
    <property type="term" value="F:catalytic activity"/>
    <property type="evidence" value="ECO:0007669"/>
    <property type="project" value="InterPro"/>
</dbReference>
<dbReference type="Gene3D" id="2.30.38.10">
    <property type="entry name" value="Luciferase, Domain 3"/>
    <property type="match status" value="1"/>
</dbReference>
<dbReference type="InterPro" id="IPR020806">
    <property type="entry name" value="PKS_PP-bd"/>
</dbReference>
<dbReference type="GO" id="GO:0044550">
    <property type="term" value="P:secondary metabolite biosynthetic process"/>
    <property type="evidence" value="ECO:0007669"/>
    <property type="project" value="UniProtKB-ARBA"/>
</dbReference>
<dbReference type="InterPro" id="IPR020845">
    <property type="entry name" value="AMP-binding_CS"/>
</dbReference>
<dbReference type="FunFam" id="1.10.1200.10:FF:000016">
    <property type="entry name" value="Non-ribosomal peptide synthase"/>
    <property type="match status" value="1"/>
</dbReference>
<evidence type="ECO:0000313" key="7">
    <source>
        <dbReference type="Proteomes" id="UP000273405"/>
    </source>
</evidence>
<dbReference type="InterPro" id="IPR010071">
    <property type="entry name" value="AA_adenyl_dom"/>
</dbReference>
<dbReference type="PROSITE" id="PS00455">
    <property type="entry name" value="AMP_BINDING"/>
    <property type="match status" value="1"/>
</dbReference>
<accession>A0A3A8NQK7</accession>
<dbReference type="SMART" id="SM00823">
    <property type="entry name" value="PKS_PP"/>
    <property type="match status" value="1"/>
</dbReference>
<evidence type="ECO:0000313" key="6">
    <source>
        <dbReference type="EMBL" id="RKH46637.1"/>
    </source>
</evidence>
<feature type="domain" description="Carrier" evidence="5">
    <location>
        <begin position="993"/>
        <end position="1068"/>
    </location>
</feature>
<dbReference type="Gene3D" id="3.30.559.30">
    <property type="entry name" value="Nonribosomal peptide synthetase, condensation domain"/>
    <property type="match status" value="1"/>
</dbReference>
<name>A0A3A8NQK7_9BACT</name>
<comment type="cofactor">
    <cofactor evidence="1">
        <name>pantetheine 4'-phosphate</name>
        <dbReference type="ChEBI" id="CHEBI:47942"/>
    </cofactor>
</comment>
<dbReference type="Gene3D" id="1.10.1200.10">
    <property type="entry name" value="ACP-like"/>
    <property type="match status" value="1"/>
</dbReference>
<dbReference type="NCBIfam" id="TIGR01733">
    <property type="entry name" value="AA-adenyl-dom"/>
    <property type="match status" value="1"/>
</dbReference>
<evidence type="ECO:0000256" key="3">
    <source>
        <dbReference type="ARBA" id="ARBA00022553"/>
    </source>
</evidence>
<dbReference type="OrthoDB" id="9757540at2"/>
<dbReference type="FunFam" id="3.40.50.980:FF:000002">
    <property type="entry name" value="Enterobactin synthetase component F"/>
    <property type="match status" value="1"/>
</dbReference>
<dbReference type="Pfam" id="PF00501">
    <property type="entry name" value="AMP-binding"/>
    <property type="match status" value="1"/>
</dbReference>
<dbReference type="GO" id="GO:0005829">
    <property type="term" value="C:cytosol"/>
    <property type="evidence" value="ECO:0007669"/>
    <property type="project" value="TreeGrafter"/>
</dbReference>
<dbReference type="SUPFAM" id="SSF56801">
    <property type="entry name" value="Acetyl-CoA synthetase-like"/>
    <property type="match status" value="1"/>
</dbReference>
<dbReference type="SUPFAM" id="SSF47336">
    <property type="entry name" value="ACP-like"/>
    <property type="match status" value="1"/>
</dbReference>
<dbReference type="Gene3D" id="3.30.300.30">
    <property type="match status" value="1"/>
</dbReference>
<evidence type="ECO:0000256" key="4">
    <source>
        <dbReference type="SAM" id="MobiDB-lite"/>
    </source>
</evidence>
<evidence type="ECO:0000259" key="5">
    <source>
        <dbReference type="PROSITE" id="PS50075"/>
    </source>
</evidence>
<dbReference type="FunFam" id="3.30.300.30:FF:000010">
    <property type="entry name" value="Enterobactin synthetase component F"/>
    <property type="match status" value="1"/>
</dbReference>